<evidence type="ECO:0000313" key="2">
    <source>
        <dbReference type="Proteomes" id="UP000664209"/>
    </source>
</evidence>
<evidence type="ECO:0008006" key="3">
    <source>
        <dbReference type="Google" id="ProtNLM"/>
    </source>
</evidence>
<dbReference type="RefSeq" id="WP_208056836.1">
    <property type="nucleotide sequence ID" value="NZ_JAGEMK010000010.1"/>
</dbReference>
<dbReference type="InterPro" id="IPR038332">
    <property type="entry name" value="PPE_sf"/>
</dbReference>
<dbReference type="AlphaFoldDB" id="A0A939RX00"/>
<organism evidence="1 2">
    <name type="scientific">Actinotalea soli</name>
    <dbReference type="NCBI Taxonomy" id="2819234"/>
    <lineage>
        <taxon>Bacteria</taxon>
        <taxon>Bacillati</taxon>
        <taxon>Actinomycetota</taxon>
        <taxon>Actinomycetes</taxon>
        <taxon>Micrococcales</taxon>
        <taxon>Cellulomonadaceae</taxon>
        <taxon>Actinotalea</taxon>
    </lineage>
</organism>
<evidence type="ECO:0000313" key="1">
    <source>
        <dbReference type="EMBL" id="MBO1753158.1"/>
    </source>
</evidence>
<comment type="caution">
    <text evidence="1">The sequence shown here is derived from an EMBL/GenBank/DDBJ whole genome shotgun (WGS) entry which is preliminary data.</text>
</comment>
<keyword evidence="2" id="KW-1185">Reference proteome</keyword>
<gene>
    <name evidence="1" type="ORF">J4G33_15210</name>
</gene>
<name>A0A939RX00_9CELL</name>
<dbReference type="Gene3D" id="1.20.1260.20">
    <property type="entry name" value="PPE superfamily"/>
    <property type="match status" value="1"/>
</dbReference>
<dbReference type="EMBL" id="JAGEMK010000010">
    <property type="protein sequence ID" value="MBO1753158.1"/>
    <property type="molecule type" value="Genomic_DNA"/>
</dbReference>
<dbReference type="Proteomes" id="UP000664209">
    <property type="component" value="Unassembled WGS sequence"/>
</dbReference>
<reference evidence="1" key="1">
    <citation type="submission" date="2021-03" db="EMBL/GenBank/DDBJ databases">
        <title>Actinotalea soli sp. nov., isolated from soil.</title>
        <authorList>
            <person name="Ping W."/>
            <person name="Zhang J."/>
        </authorList>
    </citation>
    <scope>NUCLEOTIDE SEQUENCE</scope>
    <source>
        <strain evidence="1">BY-33</strain>
    </source>
</reference>
<dbReference type="SUPFAM" id="SSF140453">
    <property type="entry name" value="EsxAB dimer-like"/>
    <property type="match status" value="1"/>
</dbReference>
<proteinExistence type="predicted"/>
<dbReference type="InterPro" id="IPR036689">
    <property type="entry name" value="ESAT-6-like_sf"/>
</dbReference>
<sequence length="391" mass="40286">MPIHTEIQGSPTQVRAVATWTRSTLATATGSYADSVTSVRRDAGSDWEGDASDAFRASMLRLVTRADDVEAAARESATELDAFADALDAAQSGMATVRTTAAAAGLRVTPSQVLEPGPAPWVPARPPSDGSAPQGQVLAYNRAVDAHDEHLSLALAYNAAVDEAADVLRAFQTAIDAFGVFLRKVFTAWQSYVDTAVLATELALKRHIGDMRSYAEDLRAAAARAEDAYLRSPGGSTEAQFQERLRLQSTREADTVLRNADELSSGRLARLFGGKIPVVGTVVTVAGVGYDVSQGASPSGAIVGAAAGALATAGVVAVVGGPVGAVAAVGIVAGVGAGMLAEAAWNAWVPDDVKAKIDQGIEDTVNATTDALSDGLDSFTEGVSGVWNAIF</sequence>
<accession>A0A939RX00</accession>
<protein>
    <recommendedName>
        <fullName evidence="3">WXG100 family type VII secretion target</fullName>
    </recommendedName>
</protein>